<dbReference type="GO" id="GO:0008270">
    <property type="term" value="F:zinc ion binding"/>
    <property type="evidence" value="ECO:0007669"/>
    <property type="project" value="UniProtKB-KW"/>
</dbReference>
<keyword evidence="5" id="KW-0539">Nucleus</keyword>
<feature type="domain" description="HAT C-terminal dimerisation" evidence="6">
    <location>
        <begin position="2"/>
        <end position="76"/>
    </location>
</feature>
<gene>
    <name evidence="7" type="ORF">PHMEG_0007249</name>
</gene>
<dbReference type="PANTHER" id="PTHR46481:SF10">
    <property type="entry name" value="ZINC FINGER BED DOMAIN-CONTAINING PROTEIN 39"/>
    <property type="match status" value="1"/>
</dbReference>
<accession>A0A225WP62</accession>
<dbReference type="PANTHER" id="PTHR46481">
    <property type="entry name" value="ZINC FINGER BED DOMAIN-CONTAINING PROTEIN 4"/>
    <property type="match status" value="1"/>
</dbReference>
<evidence type="ECO:0000256" key="3">
    <source>
        <dbReference type="ARBA" id="ARBA00022771"/>
    </source>
</evidence>
<protein>
    <recommendedName>
        <fullName evidence="6">HAT C-terminal dimerisation domain-containing protein</fullName>
    </recommendedName>
</protein>
<evidence type="ECO:0000313" key="8">
    <source>
        <dbReference type="Proteomes" id="UP000198211"/>
    </source>
</evidence>
<dbReference type="Proteomes" id="UP000198211">
    <property type="component" value="Unassembled WGS sequence"/>
</dbReference>
<sequence>MENYFTTAAVSDDDDLLRWWKRKAPTFPVITVKWLSYVAASVPSELAFSTAGNIVATKRSSLHPDVVRDLIFIHENYVEERQRKS</sequence>
<dbReference type="SUPFAM" id="SSF53098">
    <property type="entry name" value="Ribonuclease H-like"/>
    <property type="match status" value="1"/>
</dbReference>
<proteinExistence type="predicted"/>
<evidence type="ECO:0000256" key="4">
    <source>
        <dbReference type="ARBA" id="ARBA00022833"/>
    </source>
</evidence>
<dbReference type="InterPro" id="IPR008906">
    <property type="entry name" value="HATC_C_dom"/>
</dbReference>
<evidence type="ECO:0000313" key="7">
    <source>
        <dbReference type="EMBL" id="OWZ18640.1"/>
    </source>
</evidence>
<dbReference type="EMBL" id="NBNE01000560">
    <property type="protein sequence ID" value="OWZ18640.1"/>
    <property type="molecule type" value="Genomic_DNA"/>
</dbReference>
<reference evidence="8" key="1">
    <citation type="submission" date="2017-03" db="EMBL/GenBank/DDBJ databases">
        <title>Phytopthora megakarya and P. palmivora, two closely related causual agents of cacao black pod achieved similar genome size and gene model numbers by different mechanisms.</title>
        <authorList>
            <person name="Ali S."/>
            <person name="Shao J."/>
            <person name="Larry D.J."/>
            <person name="Kronmiller B."/>
            <person name="Shen D."/>
            <person name="Strem M.D."/>
            <person name="Melnick R.L."/>
            <person name="Guiltinan M.J."/>
            <person name="Tyler B.M."/>
            <person name="Meinhardt L.W."/>
            <person name="Bailey B.A."/>
        </authorList>
    </citation>
    <scope>NUCLEOTIDE SEQUENCE [LARGE SCALE GENOMIC DNA]</scope>
    <source>
        <strain evidence="8">zdho120</strain>
    </source>
</reference>
<keyword evidence="8" id="KW-1185">Reference proteome</keyword>
<comment type="subcellular location">
    <subcellularLocation>
        <location evidence="1">Nucleus</location>
    </subcellularLocation>
</comment>
<dbReference type="InterPro" id="IPR012337">
    <property type="entry name" value="RNaseH-like_sf"/>
</dbReference>
<dbReference type="OrthoDB" id="101009at2759"/>
<dbReference type="Pfam" id="PF05699">
    <property type="entry name" value="Dimer_Tnp_hAT"/>
    <property type="match status" value="1"/>
</dbReference>
<keyword evidence="2" id="KW-0479">Metal-binding</keyword>
<comment type="caution">
    <text evidence="7">The sequence shown here is derived from an EMBL/GenBank/DDBJ whole genome shotgun (WGS) entry which is preliminary data.</text>
</comment>
<evidence type="ECO:0000256" key="2">
    <source>
        <dbReference type="ARBA" id="ARBA00022723"/>
    </source>
</evidence>
<evidence type="ECO:0000256" key="1">
    <source>
        <dbReference type="ARBA" id="ARBA00004123"/>
    </source>
</evidence>
<dbReference type="InterPro" id="IPR052035">
    <property type="entry name" value="ZnF_BED_domain_contain"/>
</dbReference>
<keyword evidence="4" id="KW-0862">Zinc</keyword>
<name>A0A225WP62_9STRA</name>
<organism evidence="7 8">
    <name type="scientific">Phytophthora megakarya</name>
    <dbReference type="NCBI Taxonomy" id="4795"/>
    <lineage>
        <taxon>Eukaryota</taxon>
        <taxon>Sar</taxon>
        <taxon>Stramenopiles</taxon>
        <taxon>Oomycota</taxon>
        <taxon>Peronosporomycetes</taxon>
        <taxon>Peronosporales</taxon>
        <taxon>Peronosporaceae</taxon>
        <taxon>Phytophthora</taxon>
    </lineage>
</organism>
<keyword evidence="3" id="KW-0863">Zinc-finger</keyword>
<dbReference type="GO" id="GO:0005634">
    <property type="term" value="C:nucleus"/>
    <property type="evidence" value="ECO:0007669"/>
    <property type="project" value="UniProtKB-SubCell"/>
</dbReference>
<evidence type="ECO:0000256" key="5">
    <source>
        <dbReference type="ARBA" id="ARBA00023242"/>
    </source>
</evidence>
<dbReference type="AlphaFoldDB" id="A0A225WP62"/>
<evidence type="ECO:0000259" key="6">
    <source>
        <dbReference type="Pfam" id="PF05699"/>
    </source>
</evidence>
<dbReference type="GO" id="GO:0046983">
    <property type="term" value="F:protein dimerization activity"/>
    <property type="evidence" value="ECO:0007669"/>
    <property type="project" value="InterPro"/>
</dbReference>